<dbReference type="Proteomes" id="UP001431221">
    <property type="component" value="Unassembled WGS sequence"/>
</dbReference>
<proteinExistence type="inferred from homology"/>
<evidence type="ECO:0000256" key="3">
    <source>
        <dbReference type="ARBA" id="ARBA00022679"/>
    </source>
</evidence>
<evidence type="ECO:0000313" key="5">
    <source>
        <dbReference type="EMBL" id="MCK7613400.1"/>
    </source>
</evidence>
<dbReference type="InterPro" id="IPR051052">
    <property type="entry name" value="Diverse_substrate_MTase"/>
</dbReference>
<evidence type="ECO:0000313" key="6">
    <source>
        <dbReference type="Proteomes" id="UP001431221"/>
    </source>
</evidence>
<evidence type="ECO:0000259" key="4">
    <source>
        <dbReference type="Pfam" id="PF08241"/>
    </source>
</evidence>
<dbReference type="PANTHER" id="PTHR44942">
    <property type="entry name" value="METHYLTRANSF_11 DOMAIN-CONTAINING PROTEIN"/>
    <property type="match status" value="1"/>
</dbReference>
<accession>A0ABT0GVC7</accession>
<keyword evidence="2 5" id="KW-0489">Methyltransferase</keyword>
<dbReference type="CDD" id="cd02440">
    <property type="entry name" value="AdoMet_MTases"/>
    <property type="match status" value="1"/>
</dbReference>
<feature type="domain" description="Methyltransferase type 11" evidence="4">
    <location>
        <begin position="42"/>
        <end position="138"/>
    </location>
</feature>
<sequence length="258" mass="28085">MLNFNAKTAKLLETAYQGADFSRRRRASFDALGPKPGDIIADIGCGNGMLTLELARTVGDHGRVIGIDPSEDMRSAAVARCADWDNVAFHDGTATQIPLDSASVDKAVSLQVFEYLDDLPGAVAEAHRLLKPGGRLVIGDMHWDTITWFSDHADRMEKMIDAWDGHLVERCIPAVLPPLLRAGGFAVDAVLPVPFSATVLNPDGLANMMIHLMEPYVVNKGLVSAEDARAWAEEQQALSDAGRFFFSITHFVISARKL</sequence>
<dbReference type="EMBL" id="JALNMJ010000009">
    <property type="protein sequence ID" value="MCK7613400.1"/>
    <property type="molecule type" value="Genomic_DNA"/>
</dbReference>
<dbReference type="GO" id="GO:0032259">
    <property type="term" value="P:methylation"/>
    <property type="evidence" value="ECO:0007669"/>
    <property type="project" value="UniProtKB-KW"/>
</dbReference>
<dbReference type="SUPFAM" id="SSF53335">
    <property type="entry name" value="S-adenosyl-L-methionine-dependent methyltransferases"/>
    <property type="match status" value="1"/>
</dbReference>
<dbReference type="Pfam" id="PF08241">
    <property type="entry name" value="Methyltransf_11"/>
    <property type="match status" value="1"/>
</dbReference>
<evidence type="ECO:0000256" key="2">
    <source>
        <dbReference type="ARBA" id="ARBA00022603"/>
    </source>
</evidence>
<reference evidence="5" key="1">
    <citation type="submission" date="2022-04" db="EMBL/GenBank/DDBJ databases">
        <title>Roseibium sp. CAU 1639 isolated from mud.</title>
        <authorList>
            <person name="Kim W."/>
        </authorList>
    </citation>
    <scope>NUCLEOTIDE SEQUENCE</scope>
    <source>
        <strain evidence="5">CAU 1639</strain>
    </source>
</reference>
<dbReference type="RefSeq" id="WP_248155221.1">
    <property type="nucleotide sequence ID" value="NZ_JALNMJ010000009.1"/>
</dbReference>
<organism evidence="5 6">
    <name type="scientific">Roseibium sediminicola</name>
    <dbReference type="NCBI Taxonomy" id="2933272"/>
    <lineage>
        <taxon>Bacteria</taxon>
        <taxon>Pseudomonadati</taxon>
        <taxon>Pseudomonadota</taxon>
        <taxon>Alphaproteobacteria</taxon>
        <taxon>Hyphomicrobiales</taxon>
        <taxon>Stappiaceae</taxon>
        <taxon>Roseibium</taxon>
    </lineage>
</organism>
<dbReference type="PANTHER" id="PTHR44942:SF4">
    <property type="entry name" value="METHYLTRANSFERASE TYPE 11 DOMAIN-CONTAINING PROTEIN"/>
    <property type="match status" value="1"/>
</dbReference>
<dbReference type="InterPro" id="IPR029063">
    <property type="entry name" value="SAM-dependent_MTases_sf"/>
</dbReference>
<evidence type="ECO:0000256" key="1">
    <source>
        <dbReference type="ARBA" id="ARBA00008361"/>
    </source>
</evidence>
<name>A0ABT0GVC7_9HYPH</name>
<gene>
    <name evidence="5" type="ORF">M0H32_14590</name>
</gene>
<dbReference type="InterPro" id="IPR013216">
    <property type="entry name" value="Methyltransf_11"/>
</dbReference>
<comment type="similarity">
    <text evidence="1">Belongs to the methyltransferase superfamily.</text>
</comment>
<dbReference type="GO" id="GO:0008168">
    <property type="term" value="F:methyltransferase activity"/>
    <property type="evidence" value="ECO:0007669"/>
    <property type="project" value="UniProtKB-KW"/>
</dbReference>
<keyword evidence="6" id="KW-1185">Reference proteome</keyword>
<dbReference type="Gene3D" id="3.40.50.150">
    <property type="entry name" value="Vaccinia Virus protein VP39"/>
    <property type="match status" value="1"/>
</dbReference>
<keyword evidence="3" id="KW-0808">Transferase</keyword>
<protein>
    <submittedName>
        <fullName evidence="5">Methyltransferase domain-containing protein</fullName>
    </submittedName>
</protein>
<comment type="caution">
    <text evidence="5">The sequence shown here is derived from an EMBL/GenBank/DDBJ whole genome shotgun (WGS) entry which is preliminary data.</text>
</comment>